<evidence type="ECO:0000256" key="2">
    <source>
        <dbReference type="ARBA" id="ARBA00008467"/>
    </source>
</evidence>
<protein>
    <submittedName>
        <fullName evidence="6">Beta-ketoacyl-[acyl-carrier-protein] synthase family protein</fullName>
    </submittedName>
</protein>
<dbReference type="SUPFAM" id="SSF53901">
    <property type="entry name" value="Thiolase-like"/>
    <property type="match status" value="2"/>
</dbReference>
<dbReference type="Proteomes" id="UP001606302">
    <property type="component" value="Unassembled WGS sequence"/>
</dbReference>
<comment type="pathway">
    <text evidence="1">Lipid metabolism; fatty acid biosynthesis.</text>
</comment>
<evidence type="ECO:0000313" key="7">
    <source>
        <dbReference type="Proteomes" id="UP001606302"/>
    </source>
</evidence>
<dbReference type="Pfam" id="PF00109">
    <property type="entry name" value="ketoacyl-synt"/>
    <property type="match status" value="1"/>
</dbReference>
<dbReference type="SMART" id="SM00825">
    <property type="entry name" value="PKS_KS"/>
    <property type="match status" value="1"/>
</dbReference>
<dbReference type="Pfam" id="PF02801">
    <property type="entry name" value="Ketoacyl-synt_C"/>
    <property type="match status" value="1"/>
</dbReference>
<dbReference type="Gene3D" id="3.40.47.10">
    <property type="match status" value="2"/>
</dbReference>
<name>A0ABW7GS30_9BURK</name>
<evidence type="ECO:0000256" key="1">
    <source>
        <dbReference type="ARBA" id="ARBA00005194"/>
    </source>
</evidence>
<sequence length="398" mass="41096">MQDIVITGIGLATPLGHDLDSFTEGLFHAEPPFVSHSTRYTRDVPVARVDDAGLADEAGGGPLDRASLLAVAAGRRALTDAGLLSDAARLKATAVMVGNGSGPTHAVNDAYHQLLATERLPGLTLLRCLPGGAANALALRFGLQSSNQSYTCACASSTVALGEAMRAIRHGYAERVLVGGSEAPLGDGTLKAWEALRVLAPCGDDPRQACRPFDRDRRGLVLGEGAAFFVLEAAAAANARGARLHGRLLGYGSSCDAHHWTEPLAAGQVRAMRGALADACLEPQDVIAVNAHGTGTAVGDRVEAESLHEVFGARGLAVSSTKSVHGHLLGASGAIEMAAALVTLQRWQAPPTRNLQHADVPGGFDWVSGAPRPLPQGRAVLSNSFAFGGSNASLVIGR</sequence>
<dbReference type="InterPro" id="IPR014031">
    <property type="entry name" value="Ketoacyl_synth_C"/>
</dbReference>
<dbReference type="PROSITE" id="PS52004">
    <property type="entry name" value="KS3_2"/>
    <property type="match status" value="1"/>
</dbReference>
<reference evidence="6 7" key="1">
    <citation type="submission" date="2024-08" db="EMBL/GenBank/DDBJ databases">
        <authorList>
            <person name="Lu H."/>
        </authorList>
    </citation>
    <scope>NUCLEOTIDE SEQUENCE [LARGE SCALE GENOMIC DNA]</scope>
    <source>
        <strain evidence="6 7">DXS20W</strain>
    </source>
</reference>
<feature type="domain" description="Ketosynthase family 3 (KS3)" evidence="5">
    <location>
        <begin position="1"/>
        <end position="398"/>
    </location>
</feature>
<dbReference type="CDD" id="cd00834">
    <property type="entry name" value="KAS_I_II"/>
    <property type="match status" value="1"/>
</dbReference>
<comment type="caution">
    <text evidence="6">The sequence shown here is derived from an EMBL/GenBank/DDBJ whole genome shotgun (WGS) entry which is preliminary data.</text>
</comment>
<dbReference type="PANTHER" id="PTHR11712:SF336">
    <property type="entry name" value="3-OXOACYL-[ACYL-CARRIER-PROTEIN] SYNTHASE, MITOCHONDRIAL"/>
    <property type="match status" value="1"/>
</dbReference>
<dbReference type="EMBL" id="JBIGHX010000011">
    <property type="protein sequence ID" value="MFG6464772.1"/>
    <property type="molecule type" value="Genomic_DNA"/>
</dbReference>
<dbReference type="RefSeq" id="WP_394514329.1">
    <property type="nucleotide sequence ID" value="NZ_JBIGHX010000011.1"/>
</dbReference>
<evidence type="ECO:0000256" key="4">
    <source>
        <dbReference type="RuleBase" id="RU003694"/>
    </source>
</evidence>
<keyword evidence="3 4" id="KW-0808">Transferase</keyword>
<evidence type="ECO:0000259" key="5">
    <source>
        <dbReference type="PROSITE" id="PS52004"/>
    </source>
</evidence>
<dbReference type="InterPro" id="IPR020841">
    <property type="entry name" value="PKS_Beta-ketoAc_synthase_dom"/>
</dbReference>
<comment type="similarity">
    <text evidence="2 4">Belongs to the thiolase-like superfamily. Beta-ketoacyl-ACP synthases family.</text>
</comment>
<evidence type="ECO:0000313" key="6">
    <source>
        <dbReference type="EMBL" id="MFG6464772.1"/>
    </source>
</evidence>
<dbReference type="InterPro" id="IPR016039">
    <property type="entry name" value="Thiolase-like"/>
</dbReference>
<keyword evidence="7" id="KW-1185">Reference proteome</keyword>
<organism evidence="6 7">
    <name type="scientific">Pelomonas lactea</name>
    <dbReference type="NCBI Taxonomy" id="3299030"/>
    <lineage>
        <taxon>Bacteria</taxon>
        <taxon>Pseudomonadati</taxon>
        <taxon>Pseudomonadota</taxon>
        <taxon>Betaproteobacteria</taxon>
        <taxon>Burkholderiales</taxon>
        <taxon>Sphaerotilaceae</taxon>
        <taxon>Roseateles</taxon>
    </lineage>
</organism>
<dbReference type="PANTHER" id="PTHR11712">
    <property type="entry name" value="POLYKETIDE SYNTHASE-RELATED"/>
    <property type="match status" value="1"/>
</dbReference>
<dbReference type="InterPro" id="IPR000794">
    <property type="entry name" value="Beta-ketoacyl_synthase"/>
</dbReference>
<dbReference type="InterPro" id="IPR014030">
    <property type="entry name" value="Ketoacyl_synth_N"/>
</dbReference>
<evidence type="ECO:0000256" key="3">
    <source>
        <dbReference type="ARBA" id="ARBA00022679"/>
    </source>
</evidence>
<proteinExistence type="inferred from homology"/>
<gene>
    <name evidence="6" type="ORF">ACG04Q_24585</name>
</gene>
<accession>A0ABW7GS30</accession>